<dbReference type="SMART" id="SM01272">
    <property type="entry name" value="LsmAD"/>
    <property type="match status" value="1"/>
</dbReference>
<dbReference type="Proteomes" id="UP001295684">
    <property type="component" value="Unassembled WGS sequence"/>
</dbReference>
<sequence length="433" mass="48881">MSTKGGKFFKPSQTDATKKETKGKERDLVKFSMGGNSTKLQFTDDGTTYNQFTKESSFKDSYYTTEVDESKFNDEQKKKAALIEKQINNEKKGIKNNDLENDDEEMDNSRPPKTQSYDQFIKENNVVDVMELERNLSAASTDLKNQTTDIELMKKESQKSINDFEIEEMGGNASIPINNTEEKDDQTPKMKLHSREFTPKSSKPDQSSSKSIDEFEITTGSAPEKKTTAPKSNLKLKPTTRTFKPSGSTLSKPSKPFIPSSNLSQSTATPYRPPLSQPPVQNYPPATLPQAAAPKTFYPKGNESFKRPSQSLSSYTGGVTPSAVDQNVYQQTQGIHASQRQIKISRYYSLKQQVSMEEFFCFETFYNESKRNGFVESIQKAKEFQMNKNNQNNQNQNQYQNNSYSGYPRGSQAASYQNGADYNNRGGTHGRVY</sequence>
<feature type="compositionally biased region" description="Basic and acidic residues" evidence="1">
    <location>
        <begin position="87"/>
        <end position="98"/>
    </location>
</feature>
<evidence type="ECO:0000313" key="4">
    <source>
        <dbReference type="Proteomes" id="UP001295684"/>
    </source>
</evidence>
<evidence type="ECO:0000313" key="3">
    <source>
        <dbReference type="EMBL" id="CAI2362940.1"/>
    </source>
</evidence>
<gene>
    <name evidence="3" type="ORF">ECRASSUSDP1_LOCUS4270</name>
</gene>
<feature type="region of interest" description="Disordered" evidence="1">
    <location>
        <begin position="389"/>
        <end position="433"/>
    </location>
</feature>
<feature type="compositionally biased region" description="Polar residues" evidence="1">
    <location>
        <begin position="259"/>
        <end position="269"/>
    </location>
</feature>
<accession>A0AAD1XA23</accession>
<feature type="region of interest" description="Disordered" evidence="1">
    <location>
        <begin position="161"/>
        <end position="318"/>
    </location>
</feature>
<name>A0AAD1XA23_EUPCR</name>
<feature type="compositionally biased region" description="Basic and acidic residues" evidence="1">
    <location>
        <begin position="185"/>
        <end position="198"/>
    </location>
</feature>
<proteinExistence type="predicted"/>
<evidence type="ECO:0000259" key="2">
    <source>
        <dbReference type="SMART" id="SM01272"/>
    </source>
</evidence>
<dbReference type="AlphaFoldDB" id="A0AAD1XA23"/>
<feature type="compositionally biased region" description="Low complexity" evidence="1">
    <location>
        <begin position="199"/>
        <end position="210"/>
    </location>
</feature>
<feature type="compositionally biased region" description="Polar residues" evidence="1">
    <location>
        <begin position="307"/>
        <end position="318"/>
    </location>
</feature>
<organism evidence="3 4">
    <name type="scientific">Euplotes crassus</name>
    <dbReference type="NCBI Taxonomy" id="5936"/>
    <lineage>
        <taxon>Eukaryota</taxon>
        <taxon>Sar</taxon>
        <taxon>Alveolata</taxon>
        <taxon>Ciliophora</taxon>
        <taxon>Intramacronucleata</taxon>
        <taxon>Spirotrichea</taxon>
        <taxon>Hypotrichia</taxon>
        <taxon>Euplotida</taxon>
        <taxon>Euplotidae</taxon>
        <taxon>Moneuplotes</taxon>
    </lineage>
</organism>
<feature type="region of interest" description="Disordered" evidence="1">
    <location>
        <begin position="87"/>
        <end position="119"/>
    </location>
</feature>
<dbReference type="EMBL" id="CAMPGE010004100">
    <property type="protein sequence ID" value="CAI2362940.1"/>
    <property type="molecule type" value="Genomic_DNA"/>
</dbReference>
<protein>
    <recommendedName>
        <fullName evidence="2">LsmAD domain-containing protein</fullName>
    </recommendedName>
</protein>
<feature type="compositionally biased region" description="Polar residues" evidence="1">
    <location>
        <begin position="239"/>
        <end position="252"/>
    </location>
</feature>
<feature type="domain" description="LsmAD" evidence="2">
    <location>
        <begin position="52"/>
        <end position="111"/>
    </location>
</feature>
<feature type="compositionally biased region" description="Polar residues" evidence="1">
    <location>
        <begin position="412"/>
        <end position="421"/>
    </location>
</feature>
<comment type="caution">
    <text evidence="3">The sequence shown here is derived from an EMBL/GenBank/DDBJ whole genome shotgun (WGS) entry which is preliminary data.</text>
</comment>
<evidence type="ECO:0000256" key="1">
    <source>
        <dbReference type="SAM" id="MobiDB-lite"/>
    </source>
</evidence>
<feature type="compositionally biased region" description="Low complexity" evidence="1">
    <location>
        <begin position="389"/>
        <end position="402"/>
    </location>
</feature>
<keyword evidence="4" id="KW-1185">Reference proteome</keyword>
<feature type="compositionally biased region" description="Polar residues" evidence="1">
    <location>
        <begin position="137"/>
        <end position="149"/>
    </location>
</feature>
<feature type="compositionally biased region" description="Basic and acidic residues" evidence="1">
    <location>
        <begin position="16"/>
        <end position="29"/>
    </location>
</feature>
<feature type="region of interest" description="Disordered" evidence="1">
    <location>
        <begin position="137"/>
        <end position="156"/>
    </location>
</feature>
<dbReference type="InterPro" id="IPR009604">
    <property type="entry name" value="LsmAD_domain"/>
</dbReference>
<feature type="region of interest" description="Disordered" evidence="1">
    <location>
        <begin position="1"/>
        <end position="30"/>
    </location>
</feature>
<reference evidence="3" key="1">
    <citation type="submission" date="2023-07" db="EMBL/GenBank/DDBJ databases">
        <authorList>
            <consortium name="AG Swart"/>
            <person name="Singh M."/>
            <person name="Singh A."/>
            <person name="Seah K."/>
            <person name="Emmerich C."/>
        </authorList>
    </citation>
    <scope>NUCLEOTIDE SEQUENCE</scope>
    <source>
        <strain evidence="3">DP1</strain>
    </source>
</reference>